<feature type="compositionally biased region" description="Basic and acidic residues" evidence="3">
    <location>
        <begin position="16"/>
        <end position="25"/>
    </location>
</feature>
<dbReference type="GO" id="GO:0008171">
    <property type="term" value="F:O-methyltransferase activity"/>
    <property type="evidence" value="ECO:0007669"/>
    <property type="project" value="InterPro"/>
</dbReference>
<dbReference type="Pfam" id="PF00891">
    <property type="entry name" value="Methyltransf_2"/>
    <property type="match status" value="1"/>
</dbReference>
<dbReference type="Gene3D" id="3.40.50.150">
    <property type="entry name" value="Vaccinia Virus protein VP39"/>
    <property type="match status" value="2"/>
</dbReference>
<protein>
    <recommendedName>
        <fullName evidence="8">Membrane-bound alpha-1,6-mannosyltransferase Initiation-specific</fullName>
    </recommendedName>
</protein>
<dbReference type="Pfam" id="PF04488">
    <property type="entry name" value="Gly_transf_sug"/>
    <property type="match status" value="1"/>
</dbReference>
<dbReference type="Pfam" id="PF10017">
    <property type="entry name" value="Methyltransf_33"/>
    <property type="match status" value="1"/>
</dbReference>
<gene>
    <name evidence="6" type="ORF">ATNIH1004_002285</name>
</gene>
<reference evidence="6 7" key="1">
    <citation type="submission" date="2019-08" db="EMBL/GenBank/DDBJ databases">
        <title>The genome sequence of a newly discovered highly antifungal drug resistant Aspergillus species, Aspergillus tanneri NIH 1004.</title>
        <authorList>
            <person name="Mounaud S."/>
            <person name="Singh I."/>
            <person name="Joardar V."/>
            <person name="Pakala S."/>
            <person name="Pakala S."/>
            <person name="Venepally P."/>
            <person name="Chung J.K."/>
            <person name="Losada L."/>
            <person name="Nierman W.C."/>
        </authorList>
    </citation>
    <scope>NUCLEOTIDE SEQUENCE [LARGE SCALE GENOMIC DNA]</scope>
    <source>
        <strain evidence="6 7">NIH1004</strain>
    </source>
</reference>
<feature type="compositionally biased region" description="Low complexity" evidence="3">
    <location>
        <begin position="1"/>
        <end position="14"/>
    </location>
</feature>
<dbReference type="SUPFAM" id="SSF53448">
    <property type="entry name" value="Nucleotide-diphospho-sugar transferases"/>
    <property type="match status" value="1"/>
</dbReference>
<proteinExistence type="inferred from homology"/>
<dbReference type="InterPro" id="IPR019257">
    <property type="entry name" value="MeTrfase_dom"/>
</dbReference>
<evidence type="ECO:0000256" key="1">
    <source>
        <dbReference type="ARBA" id="ARBA00009003"/>
    </source>
</evidence>
<accession>A0A5M9MW60</accession>
<organism evidence="6 7">
    <name type="scientific">Aspergillus tanneri</name>
    <dbReference type="NCBI Taxonomy" id="1220188"/>
    <lineage>
        <taxon>Eukaryota</taxon>
        <taxon>Fungi</taxon>
        <taxon>Dikarya</taxon>
        <taxon>Ascomycota</taxon>
        <taxon>Pezizomycotina</taxon>
        <taxon>Eurotiomycetes</taxon>
        <taxon>Eurotiomycetidae</taxon>
        <taxon>Eurotiales</taxon>
        <taxon>Aspergillaceae</taxon>
        <taxon>Aspergillus</taxon>
        <taxon>Aspergillus subgen. Circumdati</taxon>
    </lineage>
</organism>
<comment type="caution">
    <text evidence="6">The sequence shown here is derived from an EMBL/GenBank/DDBJ whole genome shotgun (WGS) entry which is preliminary data.</text>
</comment>
<dbReference type="Gene3D" id="3.90.550.20">
    <property type="match status" value="1"/>
</dbReference>
<evidence type="ECO:0000313" key="7">
    <source>
        <dbReference type="Proteomes" id="UP000324241"/>
    </source>
</evidence>
<feature type="domain" description="Histidine-specific methyltransferase SAM-dependent" evidence="5">
    <location>
        <begin position="49"/>
        <end position="326"/>
    </location>
</feature>
<comment type="similarity">
    <text evidence="1">Belongs to the glycosyltransferase 32 family.</text>
</comment>
<feature type="domain" description="O-methyltransferase C-terminal" evidence="4">
    <location>
        <begin position="331"/>
        <end position="397"/>
    </location>
</feature>
<dbReference type="OrthoDB" id="409543at2759"/>
<evidence type="ECO:0000313" key="6">
    <source>
        <dbReference type="EMBL" id="KAA8649614.1"/>
    </source>
</evidence>
<feature type="region of interest" description="Disordered" evidence="3">
    <location>
        <begin position="1"/>
        <end position="25"/>
    </location>
</feature>
<dbReference type="InterPro" id="IPR029063">
    <property type="entry name" value="SAM-dependent_MTases_sf"/>
</dbReference>
<dbReference type="InterPro" id="IPR001077">
    <property type="entry name" value="COMT_C"/>
</dbReference>
<dbReference type="SUPFAM" id="SSF53335">
    <property type="entry name" value="S-adenosyl-L-methionine-dependent methyltransferases"/>
    <property type="match status" value="1"/>
</dbReference>
<dbReference type="VEuPathDB" id="FungiDB:EYZ11_004316"/>
<dbReference type="InterPro" id="IPR007577">
    <property type="entry name" value="GlycoTrfase_DXD_sugar-bd_CS"/>
</dbReference>
<evidence type="ECO:0008006" key="8">
    <source>
        <dbReference type="Google" id="ProtNLM"/>
    </source>
</evidence>
<dbReference type="EMBL" id="QUQM01000001">
    <property type="protein sequence ID" value="KAA8649614.1"/>
    <property type="molecule type" value="Genomic_DNA"/>
</dbReference>
<dbReference type="VEuPathDB" id="FungiDB:EYZ11_009398"/>
<dbReference type="GO" id="GO:0000030">
    <property type="term" value="F:mannosyltransferase activity"/>
    <property type="evidence" value="ECO:0007669"/>
    <property type="project" value="TreeGrafter"/>
</dbReference>
<dbReference type="GO" id="GO:0016020">
    <property type="term" value="C:membrane"/>
    <property type="evidence" value="ECO:0007669"/>
    <property type="project" value="GOC"/>
</dbReference>
<evidence type="ECO:0000256" key="2">
    <source>
        <dbReference type="ARBA" id="ARBA00022679"/>
    </source>
</evidence>
<dbReference type="InterPro" id="IPR029044">
    <property type="entry name" value="Nucleotide-diphossugar_trans"/>
</dbReference>
<dbReference type="InterPro" id="IPR051706">
    <property type="entry name" value="Glycosyltransferase_domain"/>
</dbReference>
<evidence type="ECO:0000256" key="3">
    <source>
        <dbReference type="SAM" id="MobiDB-lite"/>
    </source>
</evidence>
<name>A0A5M9MW60_9EURO</name>
<dbReference type="Proteomes" id="UP000324241">
    <property type="component" value="Unassembled WGS sequence"/>
</dbReference>
<dbReference type="PANTHER" id="PTHR32385">
    <property type="entry name" value="MANNOSYL PHOSPHORYLINOSITOL CERAMIDE SYNTHASE"/>
    <property type="match status" value="1"/>
</dbReference>
<evidence type="ECO:0000259" key="4">
    <source>
        <dbReference type="Pfam" id="PF00891"/>
    </source>
</evidence>
<evidence type="ECO:0000259" key="5">
    <source>
        <dbReference type="Pfam" id="PF10017"/>
    </source>
</evidence>
<sequence length="735" mass="82152">MARSISLSSSNPVSPGRDKTVDNDQKNSSSLVHIRLSGWSQQVAFLDLKSELIRTLQSPQPYLPSLLLWDDHGIRQFNALTLHPNYYPSWMEMDMLGCGSLRKTGVILSAFEPLGRPITYYALDVSAGELHASLKMLKNAFVDSAAVSISGLHGTYDDCATWLASFSSSLLPGLGTGRAISFLWLGNSIANMSAAEASALLMSLPHHQRCLRGPGHRAEVLQPGFIFSGLQCANRVLGAEVFHPTMFRCETDLKEEHRLLQVSYVAKRRTELVWPGLGGPYRVVLREGQRVPIIQSYKWSADDMSQICHAAGLGVRQKWKDPNMDYWALTYYIRRDLNDWPDHLCVDILKNIANAMEPGRSRLVIAEIVVPPTGGDSKTGWMDLVLMTVTGVERRANVVHYLPPDTACLSEVRAADSQWMLEHIAKHGRLPPVSSSLSHHLSTMVAFQGKGRTKFVLVVALSLVIVVIYQLSYTDHFIHTGNLSSSVRIINRCSPDTLKPLNNLHPGSAIPNTVHQIWKTADVQNYSTELKASRESWTTMFEAQNYTVKLWTDDDVLELIKAKYAWLLPTYRSYPHNIQRADIARLLVIHNEGGIYSDLDVYPGSAEDIQCLQHLGLEAIFSPTSGTLGLSNHFFMAERGSPFLQWVLYEAKRRASGMGSQRIIPPYLQVFWSTGPIMLTAALREYAWLYGTLWHDIGLLDEGYGGAVIHHAAGRSWQGFDGQAFNYIADHEIPW</sequence>
<dbReference type="RefSeq" id="XP_033428975.1">
    <property type="nucleotide sequence ID" value="XM_033566980.1"/>
</dbReference>
<dbReference type="AlphaFoldDB" id="A0A5M9MW60"/>
<dbReference type="GeneID" id="54324987"/>
<dbReference type="GO" id="GO:0051999">
    <property type="term" value="P:mannosyl-inositol phosphorylceramide biosynthetic process"/>
    <property type="evidence" value="ECO:0007669"/>
    <property type="project" value="TreeGrafter"/>
</dbReference>
<dbReference type="PANTHER" id="PTHR32385:SF15">
    <property type="entry name" value="INOSITOL PHOSPHOCERAMIDE MANNOSYLTRANSFERASE 1"/>
    <property type="match status" value="1"/>
</dbReference>
<keyword evidence="2" id="KW-0808">Transferase</keyword>